<accession>A0A3G9GGI7</accession>
<keyword evidence="3" id="KW-0269">Exonuclease</keyword>
<reference evidence="3 4" key="2">
    <citation type="journal article" date="2017" name="Genome Announc.">
        <title>Draft genome sequence of Aquitalea magnusonii strain H3, a plant growth-promoting bacterium of duckweed Lemna minor.</title>
        <authorList>
            <person name="Ishizawa H."/>
            <person name="Kuroda M."/>
            <person name="Ike M."/>
        </authorList>
    </citation>
    <scope>NUCLEOTIDE SEQUENCE [LARGE SCALE GENOMIC DNA]</scope>
    <source>
        <strain evidence="3 4">H3</strain>
    </source>
</reference>
<dbReference type="Proteomes" id="UP000198290">
    <property type="component" value="Chromosome"/>
</dbReference>
<feature type="coiled-coil region" evidence="1">
    <location>
        <begin position="217"/>
        <end position="271"/>
    </location>
</feature>
<dbReference type="Gene3D" id="3.40.50.300">
    <property type="entry name" value="P-loop containing nucleotide triphosphate hydrolases"/>
    <property type="match status" value="2"/>
</dbReference>
<keyword evidence="3" id="KW-0378">Hydrolase</keyword>
<evidence type="ECO:0000313" key="3">
    <source>
        <dbReference type="EMBL" id="BBF85361.1"/>
    </source>
</evidence>
<dbReference type="Pfam" id="PF13476">
    <property type="entry name" value="AAA_23"/>
    <property type="match status" value="1"/>
</dbReference>
<dbReference type="InterPro" id="IPR027417">
    <property type="entry name" value="P-loop_NTPase"/>
</dbReference>
<dbReference type="SUPFAM" id="SSF52540">
    <property type="entry name" value="P-loop containing nucleoside triphosphate hydrolases"/>
    <property type="match status" value="1"/>
</dbReference>
<dbReference type="PANTHER" id="PTHR32114">
    <property type="entry name" value="ABC TRANSPORTER ABCH.3"/>
    <property type="match status" value="1"/>
</dbReference>
<protein>
    <submittedName>
        <fullName evidence="3">Exonuclease SbcC</fullName>
    </submittedName>
</protein>
<evidence type="ECO:0000313" key="4">
    <source>
        <dbReference type="Proteomes" id="UP000198290"/>
    </source>
</evidence>
<evidence type="ECO:0000259" key="2">
    <source>
        <dbReference type="Pfam" id="PF13476"/>
    </source>
</evidence>
<reference evidence="4" key="1">
    <citation type="journal article" date="2017" name="Biotechnol. Biofuels">
        <title>Evaluation of environmental bacterial communities as a factor affecting the growth of duckweed Lemna minor.</title>
        <authorList>
            <person name="Ishizawa H."/>
            <person name="Kuroda M."/>
            <person name="Morikawa M."/>
            <person name="Ike M."/>
        </authorList>
    </citation>
    <scope>NUCLEOTIDE SEQUENCE [LARGE SCALE GENOMIC DNA]</scope>
    <source>
        <strain evidence="4">H3</strain>
    </source>
</reference>
<feature type="coiled-coil region" evidence="1">
    <location>
        <begin position="577"/>
        <end position="611"/>
    </location>
</feature>
<feature type="coiled-coil region" evidence="1">
    <location>
        <begin position="494"/>
        <end position="534"/>
    </location>
</feature>
<keyword evidence="4" id="KW-1185">Reference proteome</keyword>
<feature type="coiled-coil region" evidence="1">
    <location>
        <begin position="752"/>
        <end position="854"/>
    </location>
</feature>
<dbReference type="OrthoDB" id="9795626at2"/>
<dbReference type="EMBL" id="AP018823">
    <property type="protein sequence ID" value="BBF85361.1"/>
    <property type="molecule type" value="Genomic_DNA"/>
</dbReference>
<name>A0A3G9GGI7_9NEIS</name>
<dbReference type="GO" id="GO:0006302">
    <property type="term" value="P:double-strand break repair"/>
    <property type="evidence" value="ECO:0007669"/>
    <property type="project" value="InterPro"/>
</dbReference>
<organism evidence="3 4">
    <name type="scientific">Aquitalea magnusonii</name>
    <dbReference type="NCBI Taxonomy" id="332411"/>
    <lineage>
        <taxon>Bacteria</taxon>
        <taxon>Pseudomonadati</taxon>
        <taxon>Pseudomonadota</taxon>
        <taxon>Betaproteobacteria</taxon>
        <taxon>Neisseriales</taxon>
        <taxon>Chromobacteriaceae</taxon>
        <taxon>Aquitalea</taxon>
    </lineage>
</organism>
<reference evidence="4" key="3">
    <citation type="journal article" date="2017" name="Plant Physiol. Biochem.">
        <title>Differential oxidative and antioxidative response of duckweed Lemna minor toward plant growth promoting/inhibiting bacteria.</title>
        <authorList>
            <person name="Ishizawa H."/>
            <person name="Kuroda M."/>
            <person name="Morikawa M."/>
            <person name="Ike M."/>
        </authorList>
    </citation>
    <scope>NUCLEOTIDE SEQUENCE [LARGE SCALE GENOMIC DNA]</scope>
    <source>
        <strain evidence="4">H3</strain>
    </source>
</reference>
<dbReference type="Pfam" id="PF13558">
    <property type="entry name" value="SbcC_Walker_B"/>
    <property type="match status" value="1"/>
</dbReference>
<proteinExistence type="predicted"/>
<dbReference type="InterPro" id="IPR038729">
    <property type="entry name" value="Rad50/SbcC_AAA"/>
</dbReference>
<gene>
    <name evidence="3" type="ORF">DLM_1745</name>
</gene>
<dbReference type="GO" id="GO:0016887">
    <property type="term" value="F:ATP hydrolysis activity"/>
    <property type="evidence" value="ECO:0007669"/>
    <property type="project" value="InterPro"/>
</dbReference>
<evidence type="ECO:0000256" key="1">
    <source>
        <dbReference type="SAM" id="Coils"/>
    </source>
</evidence>
<dbReference type="PANTHER" id="PTHR32114:SF2">
    <property type="entry name" value="ABC TRANSPORTER ABCH.3"/>
    <property type="match status" value="1"/>
</dbReference>
<dbReference type="KEGG" id="amah:DLM_1745"/>
<keyword evidence="3" id="KW-0540">Nuclease</keyword>
<dbReference type="RefSeq" id="WP_089083427.1">
    <property type="nucleotide sequence ID" value="NZ_AP018823.1"/>
</dbReference>
<sequence>MKIRSLRLKNLNSLKGEWTIDFTQPPFRDNGLFAITGPTGAGKSTLLDAICLALYHETPRLKNISANSNDIMTRHTADCLAEVEFEVKGKIYRAFWSQRRARDKADGALQQARVELADGDGNILTTHSNDKLKRIAAITGLDFARFTKSMLLAQGGFAAFLNASPNERAELLEELTGTELYGQISQRVFEQARDSRQALQQLQAQAGGVELLAETQRSAMQQQLSSLQQQQQMLAEQQQQLGQALQWRQQLAQAQQQQQAASLQLEQAQAAITQAAPQLQQLAASAPAQRIAPLYQQWQSQQQRLTAGQAALQALHARYQHSWQQWQQLNWQGFVLARQQSALLASAQAQAQQQWQQWQAQQQAQPHLARLGESLPLWRSQFDQHARMLQDSAQAEQEARQLATALAAEQQRMQAQALLCQQAEADFRHAQQAEQAAALLSQQQDLASLRQQWQSAQQAAQQWQQAILLAGQLRQDWQTAQDLQQALTRLQTLLPQHTAALATLRSQYRELQEQLADKQRLLELELRIQDLEAQRALLQPGQPCPLCGSASHPLVQHYQAVDATAARQAVLDKQQALDAVQAQGLQANAALAALQQQLDSLQQQWQAQQASQQQQWQQWQPLAAALAVQPEAWQQPELLNQAAQAAMQQQEQLQQQLLQAEDAARHWQQCLQSSQQAQQQWQAAQAALALQQQAVASLQQQWAQAGQQQARLTAQAQAQWQLLQQSLAQAGHAMPADPPRWLADCARQWQDWQQQQQAMQRLEQQLARLEVQARQAAAQCDEWQHYWQQLALPEPSAAANTAMAELADITTQLEACQQQRTALAAALAQLQGQQQQVAEDVRQQERQLAEVAQQWQLALQHSPFADEAAFTAACLPESQRTALQTMQQGLDRALQQAEALLQAANSRLSALQALAVSPLSLEALQAEQAALDGQRQQLSAESGALQALLDNDAQRRAGLQALLAQIDRQQADCECWQRLDGLIGSAKGDKFRRFAQGLTLDHLVYLANRQLARLQGRYQLRRKAEGELELEIVDSWQADVCRDTRTLSGGESFLVSLALALALSDLVSHKTSIDSLFLDEGFGTLDAETLEIALDALDSLNASGKMIGVISHVEGMKERIAVQICVTRAGGVGLSALSVVGG</sequence>
<feature type="domain" description="Rad50/SbcC-type AAA" evidence="2">
    <location>
        <begin position="5"/>
        <end position="252"/>
    </location>
</feature>
<feature type="coiled-coil region" evidence="1">
    <location>
        <begin position="883"/>
        <end position="979"/>
    </location>
</feature>
<keyword evidence="1" id="KW-0175">Coiled coil</keyword>
<dbReference type="GO" id="GO:0004527">
    <property type="term" value="F:exonuclease activity"/>
    <property type="evidence" value="ECO:0007669"/>
    <property type="project" value="UniProtKB-KW"/>
</dbReference>
<dbReference type="AlphaFoldDB" id="A0A3G9GGI7"/>